<dbReference type="GO" id="GO:0005829">
    <property type="term" value="C:cytosol"/>
    <property type="evidence" value="ECO:0007669"/>
    <property type="project" value="TreeGrafter"/>
</dbReference>
<dbReference type="InterPro" id="IPR023214">
    <property type="entry name" value="HAD_sf"/>
</dbReference>
<dbReference type="Proteomes" id="UP000031338">
    <property type="component" value="Unassembled WGS sequence"/>
</dbReference>
<keyword evidence="6" id="KW-1185">Reference proteome</keyword>
<dbReference type="Pfam" id="PF13419">
    <property type="entry name" value="HAD_2"/>
    <property type="match status" value="1"/>
</dbReference>
<evidence type="ECO:0000256" key="1">
    <source>
        <dbReference type="ARBA" id="ARBA00000830"/>
    </source>
</evidence>
<dbReference type="InterPro" id="IPR006439">
    <property type="entry name" value="HAD-SF_hydro_IA"/>
</dbReference>
<gene>
    <name evidence="5" type="ORF">NJ75_04313</name>
</gene>
<dbReference type="PATRIC" id="fig|48936.3.peg.4346"/>
<evidence type="ECO:0000256" key="3">
    <source>
        <dbReference type="ARBA" id="ARBA00006171"/>
    </source>
</evidence>
<dbReference type="NCBIfam" id="TIGR01549">
    <property type="entry name" value="HAD-SF-IA-v1"/>
    <property type="match status" value="1"/>
</dbReference>
<dbReference type="InterPro" id="IPR036412">
    <property type="entry name" value="HAD-like_sf"/>
</dbReference>
<dbReference type="GO" id="GO:0006281">
    <property type="term" value="P:DNA repair"/>
    <property type="evidence" value="ECO:0007669"/>
    <property type="project" value="TreeGrafter"/>
</dbReference>
<proteinExistence type="inferred from homology"/>
<reference evidence="5 6" key="1">
    <citation type="submission" date="2014-10" db="EMBL/GenBank/DDBJ databases">
        <title>Draft genome sequence of Novosphingobium subterraneum DSM 12447.</title>
        <authorList>
            <person name="Gan H.M."/>
            <person name="Gan H.Y."/>
            <person name="Savka M.A."/>
        </authorList>
    </citation>
    <scope>NUCLEOTIDE SEQUENCE [LARGE SCALE GENOMIC DNA]</scope>
    <source>
        <strain evidence="5 6">DSM 12447</strain>
    </source>
</reference>
<name>A0A0B8ZYT1_9SPHN</name>
<dbReference type="AlphaFoldDB" id="A0A0B8ZYT1"/>
<comment type="caution">
    <text evidence="5">The sequence shown here is derived from an EMBL/GenBank/DDBJ whole genome shotgun (WGS) entry which is preliminary data.</text>
</comment>
<evidence type="ECO:0000313" key="5">
    <source>
        <dbReference type="EMBL" id="KHS42299.1"/>
    </source>
</evidence>
<dbReference type="PANTHER" id="PTHR43434:SF1">
    <property type="entry name" value="PHOSPHOGLYCOLATE PHOSPHATASE"/>
    <property type="match status" value="1"/>
</dbReference>
<comment type="catalytic activity">
    <reaction evidence="1">
        <text>2-phosphoglycolate + H2O = glycolate + phosphate</text>
        <dbReference type="Rhea" id="RHEA:14369"/>
        <dbReference type="ChEBI" id="CHEBI:15377"/>
        <dbReference type="ChEBI" id="CHEBI:29805"/>
        <dbReference type="ChEBI" id="CHEBI:43474"/>
        <dbReference type="ChEBI" id="CHEBI:58033"/>
        <dbReference type="EC" id="3.1.3.18"/>
    </reaction>
</comment>
<evidence type="ECO:0000313" key="6">
    <source>
        <dbReference type="Proteomes" id="UP000031338"/>
    </source>
</evidence>
<sequence>MADFPYAIVGFDLDGTLLDTSRDLGVALNHALALAGRPPVPLEETKRHIGGGAAQMLRSALTESGGVDEDAFPGLQASLIEFYGHNIAHHTELFPGGAAMMDELDARGVKIAIATNKAEDLAVRLFEELGLLHRFACVIGGDTLGRHRSKPKPDMLHEMVARCGGGPAAFVGDTTFDVGAAKAAQMPVVAVRFGFNDLPADELGADAVIDHYDELVPTLERLASVAQSV</sequence>
<protein>
    <recommendedName>
        <fullName evidence="4">phosphoglycolate phosphatase</fullName>
        <ecNumber evidence="4">3.1.3.18</ecNumber>
    </recommendedName>
</protein>
<comment type="similarity">
    <text evidence="3">Belongs to the HAD-like hydrolase superfamily. CbbY/CbbZ/Gph/YieH family.</text>
</comment>
<dbReference type="InterPro" id="IPR050155">
    <property type="entry name" value="HAD-like_hydrolase_sf"/>
</dbReference>
<dbReference type="Gene3D" id="3.40.50.1000">
    <property type="entry name" value="HAD superfamily/HAD-like"/>
    <property type="match status" value="1"/>
</dbReference>
<dbReference type="PANTHER" id="PTHR43434">
    <property type="entry name" value="PHOSPHOGLYCOLATE PHOSPHATASE"/>
    <property type="match status" value="1"/>
</dbReference>
<dbReference type="EMBL" id="JRVC01000031">
    <property type="protein sequence ID" value="KHS42299.1"/>
    <property type="molecule type" value="Genomic_DNA"/>
</dbReference>
<organism evidence="5 6">
    <name type="scientific">Novosphingobium subterraneum</name>
    <dbReference type="NCBI Taxonomy" id="48936"/>
    <lineage>
        <taxon>Bacteria</taxon>
        <taxon>Pseudomonadati</taxon>
        <taxon>Pseudomonadota</taxon>
        <taxon>Alphaproteobacteria</taxon>
        <taxon>Sphingomonadales</taxon>
        <taxon>Sphingomonadaceae</taxon>
        <taxon>Novosphingobium</taxon>
    </lineage>
</organism>
<dbReference type="STRING" id="48936.NJ75_04313"/>
<dbReference type="InterPro" id="IPR041492">
    <property type="entry name" value="HAD_2"/>
</dbReference>
<accession>A0A0B8ZYT1</accession>
<evidence type="ECO:0000256" key="4">
    <source>
        <dbReference type="ARBA" id="ARBA00013078"/>
    </source>
</evidence>
<dbReference type="SFLD" id="SFLDS00003">
    <property type="entry name" value="Haloacid_Dehalogenase"/>
    <property type="match status" value="1"/>
</dbReference>
<dbReference type="RefSeq" id="WP_039337929.1">
    <property type="nucleotide sequence ID" value="NZ_JRVC01000031.1"/>
</dbReference>
<evidence type="ECO:0000256" key="2">
    <source>
        <dbReference type="ARBA" id="ARBA00004818"/>
    </source>
</evidence>
<dbReference type="SUPFAM" id="SSF56784">
    <property type="entry name" value="HAD-like"/>
    <property type="match status" value="1"/>
</dbReference>
<dbReference type="EC" id="3.1.3.18" evidence="4"/>
<comment type="pathway">
    <text evidence="2">Organic acid metabolism; glycolate biosynthesis; glycolate from 2-phosphoglycolate: step 1/1.</text>
</comment>
<dbReference type="GO" id="GO:0008967">
    <property type="term" value="F:phosphoglycolate phosphatase activity"/>
    <property type="evidence" value="ECO:0007669"/>
    <property type="project" value="UniProtKB-EC"/>
</dbReference>
<dbReference type="SFLD" id="SFLDG01129">
    <property type="entry name" value="C1.5:_HAD__Beta-PGM__Phosphata"/>
    <property type="match status" value="1"/>
</dbReference>
<dbReference type="Gene3D" id="1.10.150.240">
    <property type="entry name" value="Putative phosphatase, domain 2"/>
    <property type="match status" value="1"/>
</dbReference>
<dbReference type="InterPro" id="IPR023198">
    <property type="entry name" value="PGP-like_dom2"/>
</dbReference>
<keyword evidence="5" id="KW-0378">Hydrolase</keyword>